<dbReference type="GO" id="GO:0004803">
    <property type="term" value="F:transposase activity"/>
    <property type="evidence" value="ECO:0007669"/>
    <property type="project" value="InterPro"/>
</dbReference>
<dbReference type="GO" id="GO:0003677">
    <property type="term" value="F:DNA binding"/>
    <property type="evidence" value="ECO:0007669"/>
    <property type="project" value="InterPro"/>
</dbReference>
<dbReference type="GO" id="GO:0006313">
    <property type="term" value="P:DNA transposition"/>
    <property type="evidence" value="ECO:0007669"/>
    <property type="project" value="InterPro"/>
</dbReference>
<organism evidence="3 4">
    <name type="scientific">Streptomyces mesophilus</name>
    <dbReference type="NCBI Taxonomy" id="1775132"/>
    <lineage>
        <taxon>Bacteria</taxon>
        <taxon>Bacillati</taxon>
        <taxon>Actinomycetota</taxon>
        <taxon>Actinomycetes</taxon>
        <taxon>Kitasatosporales</taxon>
        <taxon>Streptomycetaceae</taxon>
        <taxon>Streptomyces</taxon>
    </lineage>
</organism>
<dbReference type="InterPro" id="IPR002525">
    <property type="entry name" value="Transp_IS110-like_N"/>
</dbReference>
<reference evidence="3 4" key="1">
    <citation type="submission" date="2020-02" db="EMBL/GenBank/DDBJ databases">
        <title>Whole-genome analyses of novel actinobacteria.</title>
        <authorList>
            <person name="Sahin N."/>
            <person name="Tokatli A."/>
        </authorList>
    </citation>
    <scope>NUCLEOTIDE SEQUENCE [LARGE SCALE GENOMIC DNA]</scope>
    <source>
        <strain evidence="3 4">YC504</strain>
    </source>
</reference>
<accession>A0A6G4XWC6</accession>
<gene>
    <name evidence="3" type="ORF">G6045_40520</name>
</gene>
<dbReference type="NCBIfam" id="NF033542">
    <property type="entry name" value="transpos_IS110"/>
    <property type="match status" value="1"/>
</dbReference>
<feature type="domain" description="Transposase IS116/IS110/IS902 C-terminal" evidence="2">
    <location>
        <begin position="267"/>
        <end position="351"/>
    </location>
</feature>
<comment type="caution">
    <text evidence="3">The sequence shown here is derived from an EMBL/GenBank/DDBJ whole genome shotgun (WGS) entry which is preliminary data.</text>
</comment>
<feature type="domain" description="Transposase IS110-like N-terminal" evidence="1">
    <location>
        <begin position="6"/>
        <end position="160"/>
    </location>
</feature>
<name>A0A6G4XWC6_9ACTN</name>
<dbReference type="PANTHER" id="PTHR33055">
    <property type="entry name" value="TRANSPOSASE FOR INSERTION SEQUENCE ELEMENT IS1111A"/>
    <property type="match status" value="1"/>
</dbReference>
<dbReference type="PANTHER" id="PTHR33055:SF3">
    <property type="entry name" value="PUTATIVE TRANSPOSASE FOR IS117-RELATED"/>
    <property type="match status" value="1"/>
</dbReference>
<evidence type="ECO:0000313" key="3">
    <source>
        <dbReference type="EMBL" id="NGO81885.1"/>
    </source>
</evidence>
<dbReference type="Pfam" id="PF02371">
    <property type="entry name" value="Transposase_20"/>
    <property type="match status" value="1"/>
</dbReference>
<dbReference type="InterPro" id="IPR047650">
    <property type="entry name" value="Transpos_IS110"/>
</dbReference>
<dbReference type="EMBL" id="JAAKZW010000457">
    <property type="protein sequence ID" value="NGO81885.1"/>
    <property type="molecule type" value="Genomic_DNA"/>
</dbReference>
<dbReference type="AlphaFoldDB" id="A0A6G4XWC6"/>
<sequence length="396" mass="43851">MAAIWAGIDAGKTHHHCVAIDESGHRLLSRRVANDEPELLELLADVLALGDEVTWGIDLADGGAALAIALLLNHDQPLLYLSGRAIHRASEGYRGEGKTDAKDAAVIADQARIRRDLHPLRAGDETVIDLKILTGRRMDLVADRTRTVNRLRAQLTGIFPGLERALDVTNTGPLVLLTGFQMPGALRRIGRKRLETWLRNRKVIRADQLAKAAFEAAERQHTSLPGERLTAHMVHTLAAEVMSLNQQVAEIDKLIEARFREHQDFDVITSMPGLGIILGAEFLAATGGDMTVFGTPDRLAGFGGVAPAPRDSGKISGNLRRPQRYNRRLQRVFYTSALFSIRTCDESRRFYDRKRAEGKRHTQAVLALARRRVNVLWALLRDGRCYELTPPTVLAA</sequence>
<dbReference type="InterPro" id="IPR003346">
    <property type="entry name" value="Transposase_20"/>
</dbReference>
<protein>
    <submittedName>
        <fullName evidence="3">IS110 family transposase</fullName>
    </submittedName>
</protein>
<evidence type="ECO:0000313" key="4">
    <source>
        <dbReference type="Proteomes" id="UP000481109"/>
    </source>
</evidence>
<keyword evidence="4" id="KW-1185">Reference proteome</keyword>
<proteinExistence type="predicted"/>
<dbReference type="Pfam" id="PF01548">
    <property type="entry name" value="DEDD_Tnp_IS110"/>
    <property type="match status" value="1"/>
</dbReference>
<dbReference type="Proteomes" id="UP000481109">
    <property type="component" value="Unassembled WGS sequence"/>
</dbReference>
<evidence type="ECO:0000259" key="2">
    <source>
        <dbReference type="Pfam" id="PF02371"/>
    </source>
</evidence>
<dbReference type="RefSeq" id="WP_165337254.1">
    <property type="nucleotide sequence ID" value="NZ_JAAKZW010000457.1"/>
</dbReference>
<evidence type="ECO:0000259" key="1">
    <source>
        <dbReference type="Pfam" id="PF01548"/>
    </source>
</evidence>